<evidence type="ECO:0000256" key="1">
    <source>
        <dbReference type="SAM" id="Phobius"/>
    </source>
</evidence>
<organism evidence="2 3">
    <name type="scientific">Prauserella isguenensis</name>
    <dbReference type="NCBI Taxonomy" id="1470180"/>
    <lineage>
        <taxon>Bacteria</taxon>
        <taxon>Bacillati</taxon>
        <taxon>Actinomycetota</taxon>
        <taxon>Actinomycetes</taxon>
        <taxon>Pseudonocardiales</taxon>
        <taxon>Pseudonocardiaceae</taxon>
        <taxon>Prauserella</taxon>
    </lineage>
</organism>
<dbReference type="Pfam" id="PF10825">
    <property type="entry name" value="DUF2752"/>
    <property type="match status" value="1"/>
</dbReference>
<comment type="caution">
    <text evidence="2">The sequence shown here is derived from an EMBL/GenBank/DDBJ whole genome shotgun (WGS) entry which is preliminary data.</text>
</comment>
<dbReference type="Proteomes" id="UP000550714">
    <property type="component" value="Unassembled WGS sequence"/>
</dbReference>
<feature type="transmembrane region" description="Helical" evidence="1">
    <location>
        <begin position="118"/>
        <end position="136"/>
    </location>
</feature>
<protein>
    <recommendedName>
        <fullName evidence="4">DUF2752 domain-containing protein</fullName>
    </recommendedName>
</protein>
<reference evidence="2 3" key="1">
    <citation type="submission" date="2020-08" db="EMBL/GenBank/DDBJ databases">
        <title>Genomic Encyclopedia of Type Strains, Phase III (KMG-III): the genomes of soil and plant-associated and newly described type strains.</title>
        <authorList>
            <person name="Whitman W."/>
        </authorList>
    </citation>
    <scope>NUCLEOTIDE SEQUENCE [LARGE SCALE GENOMIC DNA]</scope>
    <source>
        <strain evidence="2 3">CECT 8577</strain>
    </source>
</reference>
<sequence>MIPPRAGSATPARPGLLRRLGPPAAVAALVVGASCVVLWAEPTTPGGPIPVCPTKALFGVVCPGCGALRMLYTLLQGDVGAAVRYNAVALVASGLLLWSLVAWTAGRWRGRRVRSWQDLRFAPVAAGAVVAAWFVVRNIPVSPFSALAV</sequence>
<evidence type="ECO:0000313" key="3">
    <source>
        <dbReference type="Proteomes" id="UP000550714"/>
    </source>
</evidence>
<dbReference type="AlphaFoldDB" id="A0A839S0Z8"/>
<dbReference type="RefSeq" id="WP_343053861.1">
    <property type="nucleotide sequence ID" value="NZ_JACHWU010000002.1"/>
</dbReference>
<feature type="transmembrane region" description="Helical" evidence="1">
    <location>
        <begin position="20"/>
        <end position="40"/>
    </location>
</feature>
<accession>A0A839S0Z8</accession>
<gene>
    <name evidence="2" type="ORF">FHS23_002511</name>
</gene>
<feature type="transmembrane region" description="Helical" evidence="1">
    <location>
        <begin position="87"/>
        <end position="106"/>
    </location>
</feature>
<proteinExistence type="predicted"/>
<keyword evidence="1" id="KW-0812">Transmembrane</keyword>
<dbReference type="PROSITE" id="PS51257">
    <property type="entry name" value="PROKAR_LIPOPROTEIN"/>
    <property type="match status" value="1"/>
</dbReference>
<dbReference type="EMBL" id="JACHWU010000002">
    <property type="protein sequence ID" value="MBB3051488.1"/>
    <property type="molecule type" value="Genomic_DNA"/>
</dbReference>
<keyword evidence="3" id="KW-1185">Reference proteome</keyword>
<keyword evidence="1" id="KW-1133">Transmembrane helix</keyword>
<evidence type="ECO:0008006" key="4">
    <source>
        <dbReference type="Google" id="ProtNLM"/>
    </source>
</evidence>
<keyword evidence="1" id="KW-0472">Membrane</keyword>
<name>A0A839S0Z8_9PSEU</name>
<evidence type="ECO:0000313" key="2">
    <source>
        <dbReference type="EMBL" id="MBB3051488.1"/>
    </source>
</evidence>
<dbReference type="InterPro" id="IPR021215">
    <property type="entry name" value="DUF2752"/>
</dbReference>